<gene>
    <name evidence="1" type="ORF">L6452_36923</name>
</gene>
<reference evidence="1 2" key="2">
    <citation type="journal article" date="2022" name="Mol. Ecol. Resour.">
        <title>The genomes of chicory, endive, great burdock and yacon provide insights into Asteraceae paleo-polyploidization history and plant inulin production.</title>
        <authorList>
            <person name="Fan W."/>
            <person name="Wang S."/>
            <person name="Wang H."/>
            <person name="Wang A."/>
            <person name="Jiang F."/>
            <person name="Liu H."/>
            <person name="Zhao H."/>
            <person name="Xu D."/>
            <person name="Zhang Y."/>
        </authorList>
    </citation>
    <scope>NUCLEOTIDE SEQUENCE [LARGE SCALE GENOMIC DNA]</scope>
    <source>
        <strain evidence="2">cv. Niubang</strain>
    </source>
</reference>
<evidence type="ECO:0000313" key="2">
    <source>
        <dbReference type="Proteomes" id="UP001055879"/>
    </source>
</evidence>
<protein>
    <submittedName>
        <fullName evidence="1">Uncharacterized protein</fullName>
    </submittedName>
</protein>
<keyword evidence="2" id="KW-1185">Reference proteome</keyword>
<dbReference type="Proteomes" id="UP001055879">
    <property type="component" value="Linkage Group LG14"/>
</dbReference>
<sequence length="234" mass="27672">MHMCISYRELNKVMVKKKYPLPLIDDLFDQLQGVECFSNIDLRSGYHELKVKGDDILKTVFRMRYGHYEFLVMSFGLTNALAVFMDLMNRVYRPFLDKSVIVFIDDILVYSKDEADHDQHLREFLGHVLTKEGVKVDPTKIEAMMNWEPPKSPLEIRSFLGLEGYYRRFIQDFSKIVSSLTALTRKNVKFGWTEIQEKAFQTLQRKIYEAPILPLPYLYPKDRKNLLCIVMLRR</sequence>
<name>A0ACB8Y1K9_ARCLA</name>
<comment type="caution">
    <text evidence="1">The sequence shown here is derived from an EMBL/GenBank/DDBJ whole genome shotgun (WGS) entry which is preliminary data.</text>
</comment>
<proteinExistence type="predicted"/>
<accession>A0ACB8Y1K9</accession>
<organism evidence="1 2">
    <name type="scientific">Arctium lappa</name>
    <name type="common">Greater burdock</name>
    <name type="synonym">Lappa major</name>
    <dbReference type="NCBI Taxonomy" id="4217"/>
    <lineage>
        <taxon>Eukaryota</taxon>
        <taxon>Viridiplantae</taxon>
        <taxon>Streptophyta</taxon>
        <taxon>Embryophyta</taxon>
        <taxon>Tracheophyta</taxon>
        <taxon>Spermatophyta</taxon>
        <taxon>Magnoliopsida</taxon>
        <taxon>eudicotyledons</taxon>
        <taxon>Gunneridae</taxon>
        <taxon>Pentapetalae</taxon>
        <taxon>asterids</taxon>
        <taxon>campanulids</taxon>
        <taxon>Asterales</taxon>
        <taxon>Asteraceae</taxon>
        <taxon>Carduoideae</taxon>
        <taxon>Cardueae</taxon>
        <taxon>Arctiinae</taxon>
        <taxon>Arctium</taxon>
    </lineage>
</organism>
<dbReference type="EMBL" id="CM042060">
    <property type="protein sequence ID" value="KAI3677657.1"/>
    <property type="molecule type" value="Genomic_DNA"/>
</dbReference>
<evidence type="ECO:0000313" key="1">
    <source>
        <dbReference type="EMBL" id="KAI3677657.1"/>
    </source>
</evidence>
<reference evidence="2" key="1">
    <citation type="journal article" date="2022" name="Mol. Ecol. Resour.">
        <title>The genomes of chicory, endive, great burdock and yacon provide insights into Asteraceae palaeo-polyploidization history and plant inulin production.</title>
        <authorList>
            <person name="Fan W."/>
            <person name="Wang S."/>
            <person name="Wang H."/>
            <person name="Wang A."/>
            <person name="Jiang F."/>
            <person name="Liu H."/>
            <person name="Zhao H."/>
            <person name="Xu D."/>
            <person name="Zhang Y."/>
        </authorList>
    </citation>
    <scope>NUCLEOTIDE SEQUENCE [LARGE SCALE GENOMIC DNA]</scope>
    <source>
        <strain evidence="2">cv. Niubang</strain>
    </source>
</reference>